<protein>
    <submittedName>
        <fullName evidence="2">Uncharacterized protein</fullName>
    </submittedName>
</protein>
<feature type="transmembrane region" description="Helical" evidence="1">
    <location>
        <begin position="147"/>
        <end position="165"/>
    </location>
</feature>
<dbReference type="RefSeq" id="WP_371387138.1">
    <property type="nucleotide sequence ID" value="NZ_JBGLYH010000037.1"/>
</dbReference>
<feature type="transmembrane region" description="Helical" evidence="1">
    <location>
        <begin position="224"/>
        <end position="248"/>
    </location>
</feature>
<accession>A0ABV4K723</accession>
<keyword evidence="1" id="KW-1133">Transmembrane helix</keyword>
<evidence type="ECO:0000313" key="2">
    <source>
        <dbReference type="EMBL" id="MEZ7197623.1"/>
    </source>
</evidence>
<comment type="caution">
    <text evidence="2">The sequence shown here is derived from an EMBL/GenBank/DDBJ whole genome shotgun (WGS) entry which is preliminary data.</text>
</comment>
<dbReference type="Proteomes" id="UP001568698">
    <property type="component" value="Unassembled WGS sequence"/>
</dbReference>
<reference evidence="2 3" key="1">
    <citation type="submission" date="2024-08" db="EMBL/GenBank/DDBJ databases">
        <title>Sulfate-reducing bacteria isolated from formation water of the oil field in Kazakhstan and description of Pseudodesulfovibrio sp.</title>
        <authorList>
            <person name="Bidzhieva S.K."/>
            <person name="Tourova T.P."/>
            <person name="Grouzdev D.S."/>
            <person name="Beletsky A.V."/>
            <person name="Sokolova D.S."/>
            <person name="Samigullina S.R."/>
            <person name="Poltaraus A.B."/>
            <person name="Avtukh A.N."/>
            <person name="Tereshina V.M."/>
            <person name="Zhaparov N.S."/>
            <person name="Mardanov A.V."/>
            <person name="Nazina T.N."/>
        </authorList>
    </citation>
    <scope>NUCLEOTIDE SEQUENCE [LARGE SCALE GENOMIC DNA]</scope>
    <source>
        <strain evidence="2 3">9FUS</strain>
    </source>
</reference>
<feature type="transmembrane region" description="Helical" evidence="1">
    <location>
        <begin position="186"/>
        <end position="204"/>
    </location>
</feature>
<feature type="transmembrane region" description="Helical" evidence="1">
    <location>
        <begin position="97"/>
        <end position="127"/>
    </location>
</feature>
<organism evidence="2 3">
    <name type="scientific">Pseudodesulfovibrio karagichevae</name>
    <dbReference type="NCBI Taxonomy" id="3239305"/>
    <lineage>
        <taxon>Bacteria</taxon>
        <taxon>Pseudomonadati</taxon>
        <taxon>Thermodesulfobacteriota</taxon>
        <taxon>Desulfovibrionia</taxon>
        <taxon>Desulfovibrionales</taxon>
        <taxon>Desulfovibrionaceae</taxon>
    </lineage>
</organism>
<proteinExistence type="predicted"/>
<keyword evidence="1" id="KW-0472">Membrane</keyword>
<feature type="transmembrane region" description="Helical" evidence="1">
    <location>
        <begin position="54"/>
        <end position="77"/>
    </location>
</feature>
<evidence type="ECO:0000256" key="1">
    <source>
        <dbReference type="SAM" id="Phobius"/>
    </source>
</evidence>
<sequence length="264" mass="28835">MERSPSPLAVARRALGVLGERRKRLLVPFLLLAVLSLVQDYFDWRMPGPDPVHWFAFVMPFSVLLMPVEVAFVFVLLTGEGDIRRIPPLFLRKSLSYGLYSVVLIAFVGVFAFILTIACVAALGLFLDGPVAEVGPVTKWMVEIMPGLLAACLAMRLVLTPAAVVDGRKSPLELSFQLTRKKVFPILLSGVALLGPPGALLLGLEWAARQWFGPMVPTEPLVWAMIRSLLISLFLPLTFSLSTTWYVVLAREAGPPSPVAAAEA</sequence>
<gene>
    <name evidence="2" type="ORF">AB6M95_12735</name>
</gene>
<keyword evidence="1" id="KW-0812">Transmembrane</keyword>
<name>A0ABV4K723_9BACT</name>
<evidence type="ECO:0000313" key="3">
    <source>
        <dbReference type="Proteomes" id="UP001568698"/>
    </source>
</evidence>
<dbReference type="EMBL" id="JBGLYH010000037">
    <property type="protein sequence ID" value="MEZ7197623.1"/>
    <property type="molecule type" value="Genomic_DNA"/>
</dbReference>
<feature type="transmembrane region" description="Helical" evidence="1">
    <location>
        <begin position="25"/>
        <end position="42"/>
    </location>
</feature>
<keyword evidence="3" id="KW-1185">Reference proteome</keyword>